<dbReference type="Gene3D" id="1.10.1220.10">
    <property type="entry name" value="Met repressor-like"/>
    <property type="match status" value="1"/>
</dbReference>
<evidence type="ECO:0000313" key="2">
    <source>
        <dbReference type="EMBL" id="GDZ96368.1"/>
    </source>
</evidence>
<name>A0A4P5ZJQ5_PLAAG</name>
<dbReference type="SUPFAM" id="SSF47598">
    <property type="entry name" value="Ribbon-helix-helix"/>
    <property type="match status" value="1"/>
</dbReference>
<accession>A0A4P5ZJQ5</accession>
<dbReference type="InterPro" id="IPR010985">
    <property type="entry name" value="Ribbon_hlx_hlx"/>
</dbReference>
<gene>
    <name evidence="2" type="ORF">PA905_49180</name>
</gene>
<protein>
    <submittedName>
        <fullName evidence="2">Helix-turn-helix protein, CopG</fullName>
    </submittedName>
</protein>
<reference evidence="3" key="1">
    <citation type="submission" date="2019-02" db="EMBL/GenBank/DDBJ databases">
        <title>Draft genome sequence of Planktothrix agardhii NIES-905.</title>
        <authorList>
            <person name="Yamaguchi H."/>
            <person name="Suzuki S."/>
            <person name="Kawachi M."/>
        </authorList>
    </citation>
    <scope>NUCLEOTIDE SEQUENCE [LARGE SCALE GENOMIC DNA]</scope>
    <source>
        <strain evidence="3">CCAP 1459/11A</strain>
    </source>
</reference>
<evidence type="ECO:0000256" key="1">
    <source>
        <dbReference type="SAM" id="MobiDB-lite"/>
    </source>
</evidence>
<dbReference type="EMBL" id="BJCD01000099">
    <property type="protein sequence ID" value="GDZ96368.1"/>
    <property type="molecule type" value="Genomic_DNA"/>
</dbReference>
<dbReference type="AlphaFoldDB" id="A0A4P5ZJQ5"/>
<organism evidence="2 3">
    <name type="scientific">Planktothrix agardhii CCAP 1459/11A</name>
    <dbReference type="NCBI Taxonomy" id="282420"/>
    <lineage>
        <taxon>Bacteria</taxon>
        <taxon>Bacillati</taxon>
        <taxon>Cyanobacteriota</taxon>
        <taxon>Cyanophyceae</taxon>
        <taxon>Oscillatoriophycideae</taxon>
        <taxon>Oscillatoriales</taxon>
        <taxon>Microcoleaceae</taxon>
        <taxon>Planktothrix</taxon>
    </lineage>
</organism>
<dbReference type="GO" id="GO:0006355">
    <property type="term" value="P:regulation of DNA-templated transcription"/>
    <property type="evidence" value="ECO:0007669"/>
    <property type="project" value="InterPro"/>
</dbReference>
<dbReference type="Pfam" id="PF09274">
    <property type="entry name" value="ParG"/>
    <property type="match status" value="1"/>
</dbReference>
<dbReference type="Proteomes" id="UP000299794">
    <property type="component" value="Unassembled WGS sequence"/>
</dbReference>
<sequence length="94" mass="10629">MAMLSTSWTGDITMSRFDNLFNVAKGKDATTPPDDLSGADKLSKSKDPNYVRTTIYLPRELHRKLKTQATIDGEEMSQIIEQLVDNWLSEHSNI</sequence>
<comment type="caution">
    <text evidence="2">The sequence shown here is derived from an EMBL/GenBank/DDBJ whole genome shotgun (WGS) entry which is preliminary data.</text>
</comment>
<evidence type="ECO:0000313" key="3">
    <source>
        <dbReference type="Proteomes" id="UP000299794"/>
    </source>
</evidence>
<dbReference type="InterPro" id="IPR015354">
    <property type="entry name" value="DNA_partition_ParG"/>
</dbReference>
<feature type="region of interest" description="Disordered" evidence="1">
    <location>
        <begin position="24"/>
        <end position="46"/>
    </location>
</feature>
<dbReference type="InterPro" id="IPR013321">
    <property type="entry name" value="Arc_rbn_hlx_hlx"/>
</dbReference>
<proteinExistence type="predicted"/>